<evidence type="ECO:0000256" key="1">
    <source>
        <dbReference type="PROSITE-ProRule" id="PRU00325"/>
    </source>
</evidence>
<evidence type="ECO:0000313" key="3">
    <source>
        <dbReference type="EMBL" id="KAK0178534.1"/>
    </source>
</evidence>
<comment type="caution">
    <text evidence="3">The sequence shown here is derived from an EMBL/GenBank/DDBJ whole genome shotgun (WGS) entry which is preliminary data.</text>
</comment>
<reference evidence="3" key="1">
    <citation type="journal article" date="2023" name="bioRxiv">
        <title>Scaffold-level genome assemblies of two parasitoid biocontrol wasps reveal the parthenogenesis mechanism and an associated novel virus.</title>
        <authorList>
            <person name="Inwood S."/>
            <person name="Skelly J."/>
            <person name="Guhlin J."/>
            <person name="Harrop T."/>
            <person name="Goldson S."/>
            <person name="Dearden P."/>
        </authorList>
    </citation>
    <scope>NUCLEOTIDE SEQUENCE</scope>
    <source>
        <strain evidence="3">Lincoln</strain>
        <tissue evidence="3">Whole body</tissue>
    </source>
</reference>
<dbReference type="AlphaFoldDB" id="A0AA39G0F7"/>
<keyword evidence="1" id="KW-0479">Metal-binding</keyword>
<gene>
    <name evidence="3" type="ORF">PV327_007415</name>
</gene>
<dbReference type="EMBL" id="JAQQBR010000004">
    <property type="protein sequence ID" value="KAK0178534.1"/>
    <property type="molecule type" value="Genomic_DNA"/>
</dbReference>
<keyword evidence="1" id="KW-0863">Zinc-finger</keyword>
<sequence length="138" mass="15439">MISIKEICTWAGTKPDNRNFVEGERLLQAGHILKCGKCSVKCDRGAVSIIAYCLQTSHLKENPHKIDGHVSLSGKIKTMICTCKAGLGEKCKHIIATLIYCTRYKINEIEELSCTDKECSWKVPQKVSLATYVSHHLF</sequence>
<protein>
    <recommendedName>
        <fullName evidence="2">SWIM-type domain-containing protein</fullName>
    </recommendedName>
</protein>
<organism evidence="3 4">
    <name type="scientific">Microctonus hyperodae</name>
    <name type="common">Parasitoid wasp</name>
    <dbReference type="NCBI Taxonomy" id="165561"/>
    <lineage>
        <taxon>Eukaryota</taxon>
        <taxon>Metazoa</taxon>
        <taxon>Ecdysozoa</taxon>
        <taxon>Arthropoda</taxon>
        <taxon>Hexapoda</taxon>
        <taxon>Insecta</taxon>
        <taxon>Pterygota</taxon>
        <taxon>Neoptera</taxon>
        <taxon>Endopterygota</taxon>
        <taxon>Hymenoptera</taxon>
        <taxon>Apocrita</taxon>
        <taxon>Ichneumonoidea</taxon>
        <taxon>Braconidae</taxon>
        <taxon>Euphorinae</taxon>
        <taxon>Microctonus</taxon>
    </lineage>
</organism>
<dbReference type="InterPro" id="IPR007527">
    <property type="entry name" value="Znf_SWIM"/>
</dbReference>
<reference evidence="3" key="2">
    <citation type="submission" date="2023-03" db="EMBL/GenBank/DDBJ databases">
        <authorList>
            <person name="Inwood S.N."/>
            <person name="Skelly J.G."/>
            <person name="Guhlin J."/>
            <person name="Harrop T.W.R."/>
            <person name="Goldson S.G."/>
            <person name="Dearden P.K."/>
        </authorList>
    </citation>
    <scope>NUCLEOTIDE SEQUENCE</scope>
    <source>
        <strain evidence="3">Lincoln</strain>
        <tissue evidence="3">Whole body</tissue>
    </source>
</reference>
<dbReference type="Proteomes" id="UP001168972">
    <property type="component" value="Unassembled WGS sequence"/>
</dbReference>
<feature type="domain" description="SWIM-type" evidence="2">
    <location>
        <begin position="66"/>
        <end position="102"/>
    </location>
</feature>
<keyword evidence="1" id="KW-0862">Zinc</keyword>
<dbReference type="PANTHER" id="PTHR47526:SF3">
    <property type="entry name" value="PHD-TYPE DOMAIN-CONTAINING PROTEIN"/>
    <property type="match status" value="1"/>
</dbReference>
<dbReference type="GO" id="GO:0008270">
    <property type="term" value="F:zinc ion binding"/>
    <property type="evidence" value="ECO:0007669"/>
    <property type="project" value="UniProtKB-KW"/>
</dbReference>
<dbReference type="PROSITE" id="PS50966">
    <property type="entry name" value="ZF_SWIM"/>
    <property type="match status" value="1"/>
</dbReference>
<proteinExistence type="predicted"/>
<keyword evidence="4" id="KW-1185">Reference proteome</keyword>
<evidence type="ECO:0000259" key="2">
    <source>
        <dbReference type="PROSITE" id="PS50966"/>
    </source>
</evidence>
<accession>A0AA39G0F7</accession>
<name>A0AA39G0F7_MICHY</name>
<dbReference type="PANTHER" id="PTHR47526">
    <property type="entry name" value="ATP-DEPENDENT DNA HELICASE"/>
    <property type="match status" value="1"/>
</dbReference>
<evidence type="ECO:0000313" key="4">
    <source>
        <dbReference type="Proteomes" id="UP001168972"/>
    </source>
</evidence>